<evidence type="ECO:0000256" key="1">
    <source>
        <dbReference type="SAM" id="Phobius"/>
    </source>
</evidence>
<dbReference type="SUPFAM" id="SSF48317">
    <property type="entry name" value="Acid phosphatase/Vanadium-dependent haloperoxidase"/>
    <property type="match status" value="1"/>
</dbReference>
<dbReference type="AlphaFoldDB" id="A0A9E7AFZ3"/>
<feature type="transmembrane region" description="Helical" evidence="1">
    <location>
        <begin position="152"/>
        <end position="173"/>
    </location>
</feature>
<gene>
    <name evidence="3" type="ORF">M3I41_01305</name>
</gene>
<keyword evidence="1" id="KW-1133">Transmembrane helix</keyword>
<dbReference type="SMART" id="SM00014">
    <property type="entry name" value="acidPPc"/>
    <property type="match status" value="1"/>
</dbReference>
<dbReference type="Proteomes" id="UP000830236">
    <property type="component" value="Chromosome"/>
</dbReference>
<evidence type="ECO:0000313" key="3">
    <source>
        <dbReference type="EMBL" id="UQF79940.1"/>
    </source>
</evidence>
<feature type="transmembrane region" description="Helical" evidence="1">
    <location>
        <begin position="87"/>
        <end position="108"/>
    </location>
</feature>
<dbReference type="InterPro" id="IPR036938">
    <property type="entry name" value="PAP2/HPO_sf"/>
</dbReference>
<accession>A0A9E7AFZ3</accession>
<name>A0A9E7AFZ3_9ACTO</name>
<feature type="transmembrane region" description="Helical" evidence="1">
    <location>
        <begin position="212"/>
        <end position="235"/>
    </location>
</feature>
<organism evidence="3 4">
    <name type="scientific">Actinomyces graevenitzii</name>
    <dbReference type="NCBI Taxonomy" id="55565"/>
    <lineage>
        <taxon>Bacteria</taxon>
        <taxon>Bacillati</taxon>
        <taxon>Actinomycetota</taxon>
        <taxon>Actinomycetes</taxon>
        <taxon>Actinomycetales</taxon>
        <taxon>Actinomycetaceae</taxon>
        <taxon>Actinomyces</taxon>
    </lineage>
</organism>
<feature type="transmembrane region" description="Helical" evidence="1">
    <location>
        <begin position="179"/>
        <end position="200"/>
    </location>
</feature>
<proteinExistence type="predicted"/>
<evidence type="ECO:0000313" key="4">
    <source>
        <dbReference type="Proteomes" id="UP000830236"/>
    </source>
</evidence>
<dbReference type="Gene3D" id="1.20.144.10">
    <property type="entry name" value="Phosphatidic acid phosphatase type 2/haloperoxidase"/>
    <property type="match status" value="1"/>
</dbReference>
<keyword evidence="1" id="KW-0472">Membrane</keyword>
<dbReference type="Pfam" id="PF01569">
    <property type="entry name" value="PAP2"/>
    <property type="match status" value="1"/>
</dbReference>
<feature type="transmembrane region" description="Helical" evidence="1">
    <location>
        <begin position="247"/>
        <end position="269"/>
    </location>
</feature>
<feature type="domain" description="Phosphatidic acid phosphatase type 2/haloperoxidase" evidence="2">
    <location>
        <begin position="87"/>
        <end position="194"/>
    </location>
</feature>
<protein>
    <submittedName>
        <fullName evidence="3">Phosphatase PAP2 family protein</fullName>
    </submittedName>
</protein>
<dbReference type="KEGG" id="agh:M3I41_01305"/>
<sequence>MSKLARRIACVYALLFTLLVWGSWALLVNTHEGQFIDDAAFKGSYWGAARIDDQARALLNAVSVPLIVVAIIATLAIALLRRRPRAALWATAVVVGTNVTIQALKHFVFTRPDWGYSQRVDAANTLPSGHTGVAASIAVALLLVVPPAWRVIAAWVGAGFTFFMGWSTLVCQWHRPSDIIAAAAVAFTWGFVALAAGAWGTDEYRGLPGSKLARYLLSLGGYLSLALVVMLASAAYRNFYLFGSLQFTAYLVGVGGFGAVSALGMSRLVKLGLK</sequence>
<evidence type="ECO:0000259" key="2">
    <source>
        <dbReference type="SMART" id="SM00014"/>
    </source>
</evidence>
<feature type="transmembrane region" description="Helical" evidence="1">
    <location>
        <begin position="57"/>
        <end position="80"/>
    </location>
</feature>
<reference evidence="3" key="1">
    <citation type="submission" date="2022-05" db="EMBL/GenBank/DDBJ databases">
        <title>Using nanopore sequencing to obtain complete genomes from saliva samples.</title>
        <authorList>
            <person name="Baker J.L."/>
        </authorList>
    </citation>
    <scope>NUCLEOTIDE SEQUENCE</scope>
    <source>
        <strain evidence="3">JCVI-JB-Ag32</strain>
    </source>
</reference>
<dbReference type="EMBL" id="CP097095">
    <property type="protein sequence ID" value="UQF79940.1"/>
    <property type="molecule type" value="Genomic_DNA"/>
</dbReference>
<dbReference type="InterPro" id="IPR000326">
    <property type="entry name" value="PAP2/HPO"/>
</dbReference>
<keyword evidence="1" id="KW-0812">Transmembrane</keyword>
<feature type="transmembrane region" description="Helical" evidence="1">
    <location>
        <begin position="128"/>
        <end position="145"/>
    </location>
</feature>